<evidence type="ECO:0000256" key="8">
    <source>
        <dbReference type="SAM" id="Phobius"/>
    </source>
</evidence>
<feature type="domain" description="ABC3 transporter permease C-terminal" evidence="9">
    <location>
        <begin position="323"/>
        <end position="452"/>
    </location>
</feature>
<dbReference type="AlphaFoldDB" id="A0A1B7M302"/>
<gene>
    <name evidence="10" type="ORF">A6F49_04030</name>
</gene>
<feature type="transmembrane region" description="Helical" evidence="8">
    <location>
        <begin position="519"/>
        <end position="542"/>
    </location>
</feature>
<proteinExistence type="inferred from homology"/>
<keyword evidence="4 8" id="KW-1133">Transmembrane helix</keyword>
<evidence type="ECO:0000256" key="2">
    <source>
        <dbReference type="ARBA" id="ARBA00022475"/>
    </source>
</evidence>
<comment type="caution">
    <text evidence="10">The sequence shown here is derived from an EMBL/GenBank/DDBJ whole genome shotgun (WGS) entry which is preliminary data.</text>
</comment>
<protein>
    <recommendedName>
        <fullName evidence="9">ABC3 transporter permease C-terminal domain-containing protein</fullName>
    </recommendedName>
</protein>
<feature type="transmembrane region" description="Helical" evidence="8">
    <location>
        <begin position="420"/>
        <end position="441"/>
    </location>
</feature>
<evidence type="ECO:0000256" key="1">
    <source>
        <dbReference type="ARBA" id="ARBA00004651"/>
    </source>
</evidence>
<name>A0A1B7M302_9MICC</name>
<dbReference type="Pfam" id="PF02687">
    <property type="entry name" value="FtsX"/>
    <property type="match status" value="1"/>
</dbReference>
<dbReference type="PANTHER" id="PTHR30572:SF4">
    <property type="entry name" value="ABC TRANSPORTER PERMEASE YTRF"/>
    <property type="match status" value="1"/>
</dbReference>
<feature type="transmembrane region" description="Helical" evidence="8">
    <location>
        <begin position="570"/>
        <end position="589"/>
    </location>
</feature>
<feature type="transmembrane region" description="Helical" evidence="8">
    <location>
        <begin position="860"/>
        <end position="880"/>
    </location>
</feature>
<evidence type="ECO:0000259" key="9">
    <source>
        <dbReference type="Pfam" id="PF02687"/>
    </source>
</evidence>
<dbReference type="GO" id="GO:0022857">
    <property type="term" value="F:transmembrane transporter activity"/>
    <property type="evidence" value="ECO:0007669"/>
    <property type="project" value="TreeGrafter"/>
</dbReference>
<feature type="transmembrane region" description="Helical" evidence="8">
    <location>
        <begin position="318"/>
        <end position="341"/>
    </location>
</feature>
<evidence type="ECO:0000256" key="6">
    <source>
        <dbReference type="ARBA" id="ARBA00038076"/>
    </source>
</evidence>
<dbReference type="Proteomes" id="UP000078292">
    <property type="component" value="Unassembled WGS sequence"/>
</dbReference>
<keyword evidence="5 8" id="KW-0472">Membrane</keyword>
<organism evidence="10 11">
    <name type="scientific">Enteractinococcus helveticum</name>
    <dbReference type="NCBI Taxonomy" id="1837282"/>
    <lineage>
        <taxon>Bacteria</taxon>
        <taxon>Bacillati</taxon>
        <taxon>Actinomycetota</taxon>
        <taxon>Actinomycetes</taxon>
        <taxon>Micrococcales</taxon>
        <taxon>Micrococcaceae</taxon>
    </lineage>
</organism>
<dbReference type="EMBL" id="LXEY01000006">
    <property type="protein sequence ID" value="OAV62974.1"/>
    <property type="molecule type" value="Genomic_DNA"/>
</dbReference>
<keyword evidence="11" id="KW-1185">Reference proteome</keyword>
<feature type="transmembrane region" description="Helical" evidence="8">
    <location>
        <begin position="367"/>
        <end position="400"/>
    </location>
</feature>
<sequence length="986" mass="102878">MSSWRPVLRLARRDARRHLVRTLLAALLIALPVAALAGFVSVSNPGTPTRDRVLATIPEGAQAVVTATAIPRGGAPFQQIPEGAPGPWMDDFETVPTSTEEIAALLAPGVELSEFWHSPPLAASPDLGLEPGEQQSATAGAERLSGTELERLAMVELREAEPAAFQLLAPKAVAGSLPTTPDEVLISQALADRLGVNPGDVLSFTAPPDSGVRSSDGNAAAAMQDSMRGYRISGISEDTSYTAWAPSGWLSTLVAEKPEGVQGHWLVLGDAPVTWEQAKTLNELQAFVVSRHVLQNYPNSDELYPVPLNANAYLEGTVGLVLVLVVGGMLVLFLVTPALAISAEQSRRTLGLAAAAGAKPRDLRRIILAQGLVIGLLGGVIGAVLGLAAALGFGTWLGSIEAESGIQDQRYGFDIAIANFPWWTLVAGVPIAVILGLIAALGPARTAARMSPVDALRDRRPTQSTRRRPLSLISGLSLLAASLLLGTVTLLTPVPEYPSAADAVQFFSPRTPPPGSGPLSMLVGFAVLAAAGGIALTIHALLPRVGRFGARSRPVWRLALRDTADHPSRTVPAVLGVVFSLLAASYFLVLGASSHADTRVTGATLDWQGTFLVTPQVPISPEFDRALAAGVLEELAEGMPEVTGSHSFEAVARDSSVMLEALPPVGRECPAGEIVHASSARELGAPLRCVNQLSGAGFQGGIRIGSPFSIWFEPLLIDSETLLATRIPDAADAAKVLDAAGVLVGDASLIDGDGMVRIAIGPFSEGGASLVLPEREVQLPALLVRGVGVGFIISPDTAHKLGVDQTDFVGLLAETSEPISLRILHSLWQHDVGELAMIQTPDSGDPLGASADPADQAMRWGPTVLLALVAIAAAAISVLLSATQGRRDATTAYAIGADRGVMTRLGLAKAMAILAIGVPVGMGAGIALGTYQVAWNRRLEASGAWLDTVIAWGTQAWIVVAITAFGLLAALLLTRPPRHLTRRSLD</sequence>
<evidence type="ECO:0000256" key="4">
    <source>
        <dbReference type="ARBA" id="ARBA00022989"/>
    </source>
</evidence>
<reference evidence="10 11" key="1">
    <citation type="submission" date="2016-04" db="EMBL/GenBank/DDBJ databases">
        <title>First whole genome shotgun sequence of the bacterium Enteractinococcus sp. strain UASWS1574.</title>
        <authorList>
            <person name="Crovadore J."/>
            <person name="Chablais R."/>
            <person name="Lefort F."/>
        </authorList>
    </citation>
    <scope>NUCLEOTIDE SEQUENCE [LARGE SCALE GENOMIC DNA]</scope>
    <source>
        <strain evidence="10 11">UASWS1574</strain>
    </source>
</reference>
<dbReference type="InterPro" id="IPR050250">
    <property type="entry name" value="Macrolide_Exporter_MacB"/>
</dbReference>
<evidence type="ECO:0000256" key="3">
    <source>
        <dbReference type="ARBA" id="ARBA00022692"/>
    </source>
</evidence>
<feature type="transmembrane region" description="Helical" evidence="8">
    <location>
        <begin position="469"/>
        <end position="491"/>
    </location>
</feature>
<evidence type="ECO:0000256" key="5">
    <source>
        <dbReference type="ARBA" id="ARBA00023136"/>
    </source>
</evidence>
<feature type="region of interest" description="Disordered" evidence="7">
    <location>
        <begin position="123"/>
        <end position="142"/>
    </location>
</feature>
<keyword evidence="3 8" id="KW-0812">Transmembrane</keyword>
<dbReference type="PANTHER" id="PTHR30572">
    <property type="entry name" value="MEMBRANE COMPONENT OF TRANSPORTER-RELATED"/>
    <property type="match status" value="1"/>
</dbReference>
<dbReference type="GO" id="GO:0005886">
    <property type="term" value="C:plasma membrane"/>
    <property type="evidence" value="ECO:0007669"/>
    <property type="project" value="UniProtKB-SubCell"/>
</dbReference>
<feature type="transmembrane region" description="Helical" evidence="8">
    <location>
        <begin position="954"/>
        <end position="973"/>
    </location>
</feature>
<comment type="subcellular location">
    <subcellularLocation>
        <location evidence="1">Cell membrane</location>
        <topology evidence="1">Multi-pass membrane protein</topology>
    </subcellularLocation>
</comment>
<evidence type="ECO:0000256" key="7">
    <source>
        <dbReference type="SAM" id="MobiDB-lite"/>
    </source>
</evidence>
<accession>A0A1B7M302</accession>
<dbReference type="STRING" id="1837282.A6F49_04030"/>
<comment type="similarity">
    <text evidence="6">Belongs to the ABC-4 integral membrane protein family.</text>
</comment>
<evidence type="ECO:0000313" key="10">
    <source>
        <dbReference type="EMBL" id="OAV62974.1"/>
    </source>
</evidence>
<keyword evidence="2" id="KW-1003">Cell membrane</keyword>
<dbReference type="InterPro" id="IPR003838">
    <property type="entry name" value="ABC3_permease_C"/>
</dbReference>
<dbReference type="RefSeq" id="WP_043056004.1">
    <property type="nucleotide sequence ID" value="NZ_LXEY01000006.1"/>
</dbReference>
<feature type="transmembrane region" description="Helical" evidence="8">
    <location>
        <begin position="912"/>
        <end position="934"/>
    </location>
</feature>
<evidence type="ECO:0000313" key="11">
    <source>
        <dbReference type="Proteomes" id="UP000078292"/>
    </source>
</evidence>
<dbReference type="OrthoDB" id="4847440at2"/>